<dbReference type="PANTHER" id="PTHR43745">
    <property type="entry name" value="NITROREDUCTASE MJ1384-RELATED"/>
    <property type="match status" value="1"/>
</dbReference>
<dbReference type="SUPFAM" id="SSF55469">
    <property type="entry name" value="FMN-dependent nitroreductase-like"/>
    <property type="match status" value="1"/>
</dbReference>
<dbReference type="PANTHER" id="PTHR43745:SF2">
    <property type="entry name" value="NITROREDUCTASE MJ1384-RELATED"/>
    <property type="match status" value="1"/>
</dbReference>
<evidence type="ECO:0000313" key="3">
    <source>
        <dbReference type="Proteomes" id="UP000284006"/>
    </source>
</evidence>
<dbReference type="InterPro" id="IPR000415">
    <property type="entry name" value="Nitroreductase-like"/>
</dbReference>
<keyword evidence="3" id="KW-1185">Reference proteome</keyword>
<gene>
    <name evidence="2" type="ORF">D3872_22625</name>
</gene>
<feature type="domain" description="Nitroreductase" evidence="1">
    <location>
        <begin position="118"/>
        <end position="279"/>
    </location>
</feature>
<dbReference type="AlphaFoldDB" id="A0A418XAE5"/>
<dbReference type="InterPro" id="IPR029479">
    <property type="entry name" value="Nitroreductase"/>
</dbReference>
<proteinExistence type="predicted"/>
<dbReference type="Gene3D" id="3.40.109.10">
    <property type="entry name" value="NADH Oxidase"/>
    <property type="match status" value="1"/>
</dbReference>
<organism evidence="2 3">
    <name type="scientific">Massilia cavernae</name>
    <dbReference type="NCBI Taxonomy" id="2320864"/>
    <lineage>
        <taxon>Bacteria</taxon>
        <taxon>Pseudomonadati</taxon>
        <taxon>Pseudomonadota</taxon>
        <taxon>Betaproteobacteria</taxon>
        <taxon>Burkholderiales</taxon>
        <taxon>Oxalobacteraceae</taxon>
        <taxon>Telluria group</taxon>
        <taxon>Massilia</taxon>
    </lineage>
</organism>
<name>A0A418XAE5_9BURK</name>
<evidence type="ECO:0000313" key="2">
    <source>
        <dbReference type="EMBL" id="RJG09479.1"/>
    </source>
</evidence>
<dbReference type="CDD" id="cd02142">
    <property type="entry name" value="McbC_SagB-like_oxidoreductase"/>
    <property type="match status" value="1"/>
</dbReference>
<accession>A0A418XAE5</accession>
<reference evidence="2 3" key="1">
    <citation type="submission" date="2018-09" db="EMBL/GenBank/DDBJ databases">
        <authorList>
            <person name="Zhu H."/>
        </authorList>
    </citation>
    <scope>NUCLEOTIDE SEQUENCE [LARGE SCALE GENOMIC DNA]</scope>
    <source>
        <strain evidence="2 3">K1S02-61</strain>
    </source>
</reference>
<protein>
    <submittedName>
        <fullName evidence="2">SagB/ThcOx family dehydrogenase</fullName>
    </submittedName>
</protein>
<dbReference type="GO" id="GO:0016491">
    <property type="term" value="F:oxidoreductase activity"/>
    <property type="evidence" value="ECO:0007669"/>
    <property type="project" value="InterPro"/>
</dbReference>
<evidence type="ECO:0000259" key="1">
    <source>
        <dbReference type="Pfam" id="PF00881"/>
    </source>
</evidence>
<dbReference type="Proteomes" id="UP000284006">
    <property type="component" value="Unassembled WGS sequence"/>
</dbReference>
<dbReference type="EMBL" id="QYUP01000173">
    <property type="protein sequence ID" value="RJG09479.1"/>
    <property type="molecule type" value="Genomic_DNA"/>
</dbReference>
<comment type="caution">
    <text evidence="2">The sequence shown here is derived from an EMBL/GenBank/DDBJ whole genome shotgun (WGS) entry which is preliminary data.</text>
</comment>
<dbReference type="OrthoDB" id="9802775at2"/>
<dbReference type="Pfam" id="PF00881">
    <property type="entry name" value="Nitroreductase"/>
    <property type="match status" value="1"/>
</dbReference>
<dbReference type="InterPro" id="IPR052544">
    <property type="entry name" value="Bacteriocin_Proc_Enz"/>
</dbReference>
<sequence>MPPPMPATCWKTCAWPGTARAFMRACCPRSMTRRRRALGIDGVEEGVLAMMVLGRAMPPAALPAAGPYLPGAAAASTSIGVTGVIQRATSLREEAAPPGELIPLPAPVVAGKDLYATIAARRSERRFGSGPVALETLSSILDGMAQPPQLSAAVHANIVVNRVAGLPPGVYRFLPRQHALVRLRSGDFATAARSAALSQDVIGDAAVVLVLSAARVQVLAEGARAYRQVLIEAGLVSERWLLGAAARGMAACPVGAFYDDEAAALLGADPKEHWVLHFAALGLRP</sequence>